<reference evidence="3 4" key="1">
    <citation type="journal article" date="2008" name="PLoS Genet.">
        <title>Genomic islands in the pathogenic filamentous fungus Aspergillus fumigatus.</title>
        <authorList>
            <person name="Fedorova N.D."/>
            <person name="Khaldi N."/>
            <person name="Joardar V.S."/>
            <person name="Maiti R."/>
            <person name="Amedeo P."/>
            <person name="Anderson M.J."/>
            <person name="Crabtree J."/>
            <person name="Silva J.C."/>
            <person name="Badger J.H."/>
            <person name="Albarraq A."/>
            <person name="Angiuoli S."/>
            <person name="Bussey H."/>
            <person name="Bowyer P."/>
            <person name="Cotty P.J."/>
            <person name="Dyer P.S."/>
            <person name="Egan A."/>
            <person name="Galens K."/>
            <person name="Fraser-Liggett C.M."/>
            <person name="Haas B.J."/>
            <person name="Inman J.M."/>
            <person name="Kent R."/>
            <person name="Lemieux S."/>
            <person name="Malavazi I."/>
            <person name="Orvis J."/>
            <person name="Roemer T."/>
            <person name="Ronning C.M."/>
            <person name="Sundaram J.P."/>
            <person name="Sutton G."/>
            <person name="Turner G."/>
            <person name="Venter J.C."/>
            <person name="White O.R."/>
            <person name="Whitty B.R."/>
            <person name="Youngman P."/>
            <person name="Wolfe K.H."/>
            <person name="Goldman G.H."/>
            <person name="Wortman J.R."/>
            <person name="Jiang B."/>
            <person name="Denning D.W."/>
            <person name="Nierman W.C."/>
        </authorList>
    </citation>
    <scope>NUCLEOTIDE SEQUENCE [LARGE SCALE GENOMIC DNA]</scope>
    <source>
        <strain evidence="4">ATCC 1007 / CBS 513.65 / DSM 816 / NCTC 3887 / NRRL 1</strain>
    </source>
</reference>
<dbReference type="InterPro" id="IPR050593">
    <property type="entry name" value="LovG"/>
</dbReference>
<dbReference type="Proteomes" id="UP000006701">
    <property type="component" value="Unassembled WGS sequence"/>
</dbReference>
<dbReference type="OMA" id="LMFSQGC"/>
<dbReference type="InterPro" id="IPR029058">
    <property type="entry name" value="AB_hydrolase_fold"/>
</dbReference>
<dbReference type="OrthoDB" id="2094269at2759"/>
<dbReference type="KEGG" id="act:ACLA_094620"/>
<dbReference type="eggNOG" id="ENOG502SMVE">
    <property type="taxonomic scope" value="Eukaryota"/>
</dbReference>
<name>A1CFW3_ASPCL</name>
<dbReference type="GO" id="GO:0016787">
    <property type="term" value="F:hydrolase activity"/>
    <property type="evidence" value="ECO:0007669"/>
    <property type="project" value="UniProtKB-KW"/>
</dbReference>
<keyword evidence="4" id="KW-1185">Reference proteome</keyword>
<accession>A1CFW3</accession>
<dbReference type="PANTHER" id="PTHR48070">
    <property type="entry name" value="ESTERASE OVCA2"/>
    <property type="match status" value="1"/>
</dbReference>
<dbReference type="VEuPathDB" id="FungiDB:ACLA_094620"/>
<dbReference type="AlphaFoldDB" id="A1CFW3"/>
<dbReference type="PANTHER" id="PTHR48070:SF7">
    <property type="entry name" value="SERINE HYDROLASE FSH DOMAIN-CONTAINING PROTEIN-RELATED"/>
    <property type="match status" value="1"/>
</dbReference>
<evidence type="ECO:0000313" key="4">
    <source>
        <dbReference type="Proteomes" id="UP000006701"/>
    </source>
</evidence>
<keyword evidence="1" id="KW-0378">Hydrolase</keyword>
<evidence type="ECO:0000256" key="1">
    <source>
        <dbReference type="ARBA" id="ARBA00022801"/>
    </source>
</evidence>
<dbReference type="GO" id="GO:0005634">
    <property type="term" value="C:nucleus"/>
    <property type="evidence" value="ECO:0007669"/>
    <property type="project" value="TreeGrafter"/>
</dbReference>
<evidence type="ECO:0000259" key="2">
    <source>
        <dbReference type="Pfam" id="PF03959"/>
    </source>
</evidence>
<protein>
    <submittedName>
        <fullName evidence="3">EF-hand calcium-binding domain protein, putative</fullName>
    </submittedName>
</protein>
<sequence length="255" mass="27417">MRVLCLHGKGTSGAIFHSQTSSFRSRLEDLNLDFEFINGRFPSAPAPGINLFYPPPYFSFWEDDSPDAVQATCAWLTDLIARRGPYDAVMAFSQGTALAAALLLLHRAHHPSAPPPFKAAIFICGGAPLALVEGLGFDVPASVKERDQLSRTALAAQADASAILARGSARWTGTETCEAVEEGEGITCPFRVGIPTVHVYGAKDPRYVAGLQLAELCQPAIRMVYDHGGGHEIPRLGVVSEKIAELVRWALSEGM</sequence>
<feature type="domain" description="Serine hydrolase" evidence="2">
    <location>
        <begin position="1"/>
        <end position="237"/>
    </location>
</feature>
<dbReference type="Pfam" id="PF03959">
    <property type="entry name" value="FSH1"/>
    <property type="match status" value="1"/>
</dbReference>
<dbReference type="EMBL" id="DS027052">
    <property type="protein sequence ID" value="EAW11762.1"/>
    <property type="molecule type" value="Genomic_DNA"/>
</dbReference>
<proteinExistence type="predicted"/>
<dbReference type="GO" id="GO:0005737">
    <property type="term" value="C:cytoplasm"/>
    <property type="evidence" value="ECO:0007669"/>
    <property type="project" value="TreeGrafter"/>
</dbReference>
<dbReference type="Gene3D" id="3.40.50.1820">
    <property type="entry name" value="alpha/beta hydrolase"/>
    <property type="match status" value="1"/>
</dbReference>
<dbReference type="GeneID" id="4704751"/>
<organism evidence="3 4">
    <name type="scientific">Aspergillus clavatus (strain ATCC 1007 / CBS 513.65 / DSM 816 / NCTC 3887 / NRRL 1 / QM 1276 / 107)</name>
    <dbReference type="NCBI Taxonomy" id="344612"/>
    <lineage>
        <taxon>Eukaryota</taxon>
        <taxon>Fungi</taxon>
        <taxon>Dikarya</taxon>
        <taxon>Ascomycota</taxon>
        <taxon>Pezizomycotina</taxon>
        <taxon>Eurotiomycetes</taxon>
        <taxon>Eurotiomycetidae</taxon>
        <taxon>Eurotiales</taxon>
        <taxon>Aspergillaceae</taxon>
        <taxon>Aspergillus</taxon>
        <taxon>Aspergillus subgen. Fumigati</taxon>
    </lineage>
</organism>
<gene>
    <name evidence="3" type="ORF">ACLA_094620</name>
</gene>
<dbReference type="InterPro" id="IPR005645">
    <property type="entry name" value="FSH-like_dom"/>
</dbReference>
<dbReference type="GO" id="GO:0019748">
    <property type="term" value="P:secondary metabolic process"/>
    <property type="evidence" value="ECO:0007669"/>
    <property type="project" value="TreeGrafter"/>
</dbReference>
<evidence type="ECO:0000313" key="3">
    <source>
        <dbReference type="EMBL" id="EAW11762.1"/>
    </source>
</evidence>
<dbReference type="SUPFAM" id="SSF53474">
    <property type="entry name" value="alpha/beta-Hydrolases"/>
    <property type="match status" value="1"/>
</dbReference>
<dbReference type="HOGENOM" id="CLU_051938_4_1_1"/>
<dbReference type="RefSeq" id="XP_001273188.1">
    <property type="nucleotide sequence ID" value="XM_001273187.1"/>
</dbReference>